<feature type="transmembrane region" description="Helical" evidence="9">
    <location>
        <begin position="20"/>
        <end position="41"/>
    </location>
</feature>
<sequence>MERVGGFFSEFWKFAAKGNAVQLAVAVVLGGAFGAIVNSLVTDIITPILSLATNNVDFSKWGLVIRGEGTEAVTGAYVPALIIGYGHLIQAALNFFVVGLSIFIIYKLFSGAVARLQRKAEQEEQAAPPVPISTEEKLLSEIRDLLKEQSGQK</sequence>
<keyword evidence="4 9" id="KW-0812">Transmembrane</keyword>
<evidence type="ECO:0000256" key="2">
    <source>
        <dbReference type="ARBA" id="ARBA00022448"/>
    </source>
</evidence>
<comment type="caution">
    <text evidence="10">The sequence shown here is derived from an EMBL/GenBank/DDBJ whole genome shotgun (WGS) entry which is preliminary data.</text>
</comment>
<protein>
    <recommendedName>
        <fullName evidence="9">Large-conductance mechanosensitive channel</fullName>
    </recommendedName>
</protein>
<dbReference type="NCBIfam" id="TIGR00220">
    <property type="entry name" value="mscL"/>
    <property type="match status" value="1"/>
</dbReference>
<keyword evidence="2 9" id="KW-0813">Transport</keyword>
<dbReference type="SUPFAM" id="SSF81330">
    <property type="entry name" value="Gated mechanosensitive channel"/>
    <property type="match status" value="1"/>
</dbReference>
<evidence type="ECO:0000256" key="8">
    <source>
        <dbReference type="ARBA" id="ARBA00023303"/>
    </source>
</evidence>
<evidence type="ECO:0000256" key="5">
    <source>
        <dbReference type="ARBA" id="ARBA00022989"/>
    </source>
</evidence>
<dbReference type="InterPro" id="IPR001185">
    <property type="entry name" value="MS_channel"/>
</dbReference>
<dbReference type="PANTHER" id="PTHR30266">
    <property type="entry name" value="MECHANOSENSITIVE CHANNEL MSCL"/>
    <property type="match status" value="1"/>
</dbReference>
<dbReference type="GO" id="GO:0005886">
    <property type="term" value="C:plasma membrane"/>
    <property type="evidence" value="ECO:0007669"/>
    <property type="project" value="UniProtKB-SubCell"/>
</dbReference>
<dbReference type="AlphaFoldDB" id="A0A1F6E647"/>
<gene>
    <name evidence="9" type="primary">mscL</name>
    <name evidence="10" type="ORF">A3C20_03400</name>
</gene>
<evidence type="ECO:0000256" key="7">
    <source>
        <dbReference type="ARBA" id="ARBA00023136"/>
    </source>
</evidence>
<organism evidence="10 11">
    <name type="scientific">Candidatus Kaiserbacteria bacterium RIFCSPHIGHO2_02_FULL_55_25</name>
    <dbReference type="NCBI Taxonomy" id="1798498"/>
    <lineage>
        <taxon>Bacteria</taxon>
        <taxon>Candidatus Kaiseribacteriota</taxon>
    </lineage>
</organism>
<evidence type="ECO:0000256" key="3">
    <source>
        <dbReference type="ARBA" id="ARBA00022475"/>
    </source>
</evidence>
<accession>A0A1F6E647</accession>
<evidence type="ECO:0000256" key="4">
    <source>
        <dbReference type="ARBA" id="ARBA00022692"/>
    </source>
</evidence>
<evidence type="ECO:0000256" key="9">
    <source>
        <dbReference type="HAMAP-Rule" id="MF_00115"/>
    </source>
</evidence>
<comment type="function">
    <text evidence="9">Channel that opens in response to stretch forces in the membrane lipid bilayer. May participate in the regulation of osmotic pressure changes within the cell.</text>
</comment>
<name>A0A1F6E647_9BACT</name>
<keyword evidence="5 9" id="KW-1133">Transmembrane helix</keyword>
<dbReference type="InterPro" id="IPR037673">
    <property type="entry name" value="MSC/AndL"/>
</dbReference>
<keyword evidence="3 9" id="KW-1003">Cell membrane</keyword>
<comment type="subcellular location">
    <subcellularLocation>
        <location evidence="9">Cell membrane</location>
        <topology evidence="9">Multi-pass membrane protein</topology>
    </subcellularLocation>
    <subcellularLocation>
        <location evidence="1">Membrane</location>
        <topology evidence="1">Multi-pass membrane protein</topology>
    </subcellularLocation>
</comment>
<dbReference type="HAMAP" id="MF_00115">
    <property type="entry name" value="MscL"/>
    <property type="match status" value="1"/>
</dbReference>
<feature type="transmembrane region" description="Helical" evidence="9">
    <location>
        <begin position="88"/>
        <end position="109"/>
    </location>
</feature>
<dbReference type="Gene3D" id="1.10.1200.120">
    <property type="entry name" value="Large-conductance mechanosensitive channel, MscL, domain 1"/>
    <property type="match status" value="1"/>
</dbReference>
<dbReference type="EMBL" id="MFLL01000018">
    <property type="protein sequence ID" value="OGG69173.1"/>
    <property type="molecule type" value="Genomic_DNA"/>
</dbReference>
<keyword evidence="6 9" id="KW-0406">Ion transport</keyword>
<evidence type="ECO:0000313" key="11">
    <source>
        <dbReference type="Proteomes" id="UP000176914"/>
    </source>
</evidence>
<reference evidence="10 11" key="1">
    <citation type="journal article" date="2016" name="Nat. Commun.">
        <title>Thousands of microbial genomes shed light on interconnected biogeochemical processes in an aquifer system.</title>
        <authorList>
            <person name="Anantharaman K."/>
            <person name="Brown C.T."/>
            <person name="Hug L.A."/>
            <person name="Sharon I."/>
            <person name="Castelle C.J."/>
            <person name="Probst A.J."/>
            <person name="Thomas B.C."/>
            <person name="Singh A."/>
            <person name="Wilkins M.J."/>
            <person name="Karaoz U."/>
            <person name="Brodie E.L."/>
            <person name="Williams K.H."/>
            <person name="Hubbard S.S."/>
            <person name="Banfield J.F."/>
        </authorList>
    </citation>
    <scope>NUCLEOTIDE SEQUENCE [LARGE SCALE GENOMIC DNA]</scope>
</reference>
<proteinExistence type="inferred from homology"/>
<comment type="subunit">
    <text evidence="9">Homopentamer.</text>
</comment>
<dbReference type="PANTHER" id="PTHR30266:SF2">
    <property type="entry name" value="LARGE-CONDUCTANCE MECHANOSENSITIVE CHANNEL"/>
    <property type="match status" value="1"/>
</dbReference>
<keyword evidence="8 9" id="KW-0407">Ion channel</keyword>
<comment type="similarity">
    <text evidence="9">Belongs to the MscL family.</text>
</comment>
<dbReference type="Pfam" id="PF01741">
    <property type="entry name" value="MscL"/>
    <property type="match status" value="1"/>
</dbReference>
<dbReference type="InterPro" id="IPR036019">
    <property type="entry name" value="MscL_channel"/>
</dbReference>
<evidence type="ECO:0000256" key="6">
    <source>
        <dbReference type="ARBA" id="ARBA00023065"/>
    </source>
</evidence>
<dbReference type="Proteomes" id="UP000176914">
    <property type="component" value="Unassembled WGS sequence"/>
</dbReference>
<evidence type="ECO:0000313" key="10">
    <source>
        <dbReference type="EMBL" id="OGG69173.1"/>
    </source>
</evidence>
<dbReference type="GO" id="GO:0008381">
    <property type="term" value="F:mechanosensitive monoatomic ion channel activity"/>
    <property type="evidence" value="ECO:0007669"/>
    <property type="project" value="UniProtKB-UniRule"/>
</dbReference>
<keyword evidence="7 9" id="KW-0472">Membrane</keyword>
<evidence type="ECO:0000256" key="1">
    <source>
        <dbReference type="ARBA" id="ARBA00004141"/>
    </source>
</evidence>